<dbReference type="InterPro" id="IPR016187">
    <property type="entry name" value="CTDL_fold"/>
</dbReference>
<dbReference type="InterPro" id="IPR016186">
    <property type="entry name" value="C-type_lectin-like/link_sf"/>
</dbReference>
<evidence type="ECO:0000313" key="2">
    <source>
        <dbReference type="EMBL" id="CAJ0599183.1"/>
    </source>
</evidence>
<name>A0AA36GW50_CYLNA</name>
<keyword evidence="3" id="KW-1185">Reference proteome</keyword>
<evidence type="ECO:0000313" key="3">
    <source>
        <dbReference type="Proteomes" id="UP001176961"/>
    </source>
</evidence>
<protein>
    <recommendedName>
        <fullName evidence="1">C-type lectin domain-containing protein</fullName>
    </recommendedName>
</protein>
<dbReference type="Gene3D" id="3.10.100.10">
    <property type="entry name" value="Mannose-Binding Protein A, subunit A"/>
    <property type="match status" value="1"/>
</dbReference>
<dbReference type="AlphaFoldDB" id="A0AA36GW50"/>
<proteinExistence type="predicted"/>
<dbReference type="EMBL" id="CATQJL010000223">
    <property type="protein sequence ID" value="CAJ0599183.1"/>
    <property type="molecule type" value="Genomic_DNA"/>
</dbReference>
<dbReference type="Proteomes" id="UP001176961">
    <property type="component" value="Unassembled WGS sequence"/>
</dbReference>
<dbReference type="PROSITE" id="PS50041">
    <property type="entry name" value="C_TYPE_LECTIN_2"/>
    <property type="match status" value="1"/>
</dbReference>
<dbReference type="InterPro" id="IPR050111">
    <property type="entry name" value="C-type_lectin/snaclec_domain"/>
</dbReference>
<reference evidence="2" key="1">
    <citation type="submission" date="2023-07" db="EMBL/GenBank/DDBJ databases">
        <authorList>
            <consortium name="CYATHOMIX"/>
        </authorList>
    </citation>
    <scope>NUCLEOTIDE SEQUENCE</scope>
    <source>
        <strain evidence="2">N/A</strain>
    </source>
</reference>
<organism evidence="2 3">
    <name type="scientific">Cylicocyclus nassatus</name>
    <name type="common">Nematode worm</name>
    <dbReference type="NCBI Taxonomy" id="53992"/>
    <lineage>
        <taxon>Eukaryota</taxon>
        <taxon>Metazoa</taxon>
        <taxon>Ecdysozoa</taxon>
        <taxon>Nematoda</taxon>
        <taxon>Chromadorea</taxon>
        <taxon>Rhabditida</taxon>
        <taxon>Rhabditina</taxon>
        <taxon>Rhabditomorpha</taxon>
        <taxon>Strongyloidea</taxon>
        <taxon>Strongylidae</taxon>
        <taxon>Cylicocyclus</taxon>
    </lineage>
</organism>
<dbReference type="SMART" id="SM00034">
    <property type="entry name" value="CLECT"/>
    <property type="match status" value="1"/>
</dbReference>
<accession>A0AA36GW50</accession>
<feature type="domain" description="C-type lectin" evidence="1">
    <location>
        <begin position="49"/>
        <end position="178"/>
    </location>
</feature>
<comment type="caution">
    <text evidence="2">The sequence shown here is derived from an EMBL/GenBank/DDBJ whole genome shotgun (WGS) entry which is preliminary data.</text>
</comment>
<dbReference type="Pfam" id="PF00059">
    <property type="entry name" value="Lectin_C"/>
    <property type="match status" value="1"/>
</dbReference>
<dbReference type="PANTHER" id="PTHR22803">
    <property type="entry name" value="MANNOSE, PHOSPHOLIPASE, LECTIN RECEPTOR RELATED"/>
    <property type="match status" value="1"/>
</dbReference>
<sequence length="192" mass="21911">MKFLLLALITLAEAFPYPNTRLDQPHSISYLAQKADVGRCDDGWAYYSETDACYKNFLRETFGDAERKCVAFGGHLASIHSERENSIVIEMAESGIRLTTTFSATWIGLVRSDYMNFSKSTTSNWTWTDGTEVDFLAWAPGEPTNYQGQGRCTMLYADPFEDDARTLHYQKWGDTKCSYNERSYVCKKKALH</sequence>
<dbReference type="SUPFAM" id="SSF56436">
    <property type="entry name" value="C-type lectin-like"/>
    <property type="match status" value="1"/>
</dbReference>
<gene>
    <name evidence="2" type="ORF">CYNAS_LOCUS11166</name>
</gene>
<dbReference type="InterPro" id="IPR001304">
    <property type="entry name" value="C-type_lectin-like"/>
</dbReference>
<evidence type="ECO:0000259" key="1">
    <source>
        <dbReference type="PROSITE" id="PS50041"/>
    </source>
</evidence>